<feature type="transmembrane region" description="Helical" evidence="7">
    <location>
        <begin position="223"/>
        <end position="242"/>
    </location>
</feature>
<dbReference type="InterPro" id="IPR037294">
    <property type="entry name" value="ABC_BtuC-like"/>
</dbReference>
<feature type="transmembrane region" description="Helical" evidence="7">
    <location>
        <begin position="62"/>
        <end position="81"/>
    </location>
</feature>
<evidence type="ECO:0008006" key="10">
    <source>
        <dbReference type="Google" id="ProtNLM"/>
    </source>
</evidence>
<dbReference type="AlphaFoldDB" id="A0A1F5YKB6"/>
<name>A0A1F5YKB6_9BACT</name>
<dbReference type="EMBL" id="MFIX01000249">
    <property type="protein sequence ID" value="OGG00649.1"/>
    <property type="molecule type" value="Genomic_DNA"/>
</dbReference>
<evidence type="ECO:0000256" key="5">
    <source>
        <dbReference type="ARBA" id="ARBA00023136"/>
    </source>
</evidence>
<gene>
    <name evidence="8" type="ORF">A3F83_02105</name>
</gene>
<feature type="transmembrane region" description="Helical" evidence="7">
    <location>
        <begin position="6"/>
        <end position="27"/>
    </location>
</feature>
<dbReference type="Proteomes" id="UP000179129">
    <property type="component" value="Unassembled WGS sequence"/>
</dbReference>
<evidence type="ECO:0000256" key="4">
    <source>
        <dbReference type="ARBA" id="ARBA00022989"/>
    </source>
</evidence>
<dbReference type="InterPro" id="IPR001626">
    <property type="entry name" value="ABC_TroCD"/>
</dbReference>
<comment type="caution">
    <text evidence="8">The sequence shown here is derived from an EMBL/GenBank/DDBJ whole genome shotgun (WGS) entry which is preliminary data.</text>
</comment>
<protein>
    <recommendedName>
        <fullName evidence="10">ABC transporter</fullName>
    </recommendedName>
</protein>
<evidence type="ECO:0000256" key="2">
    <source>
        <dbReference type="ARBA" id="ARBA00008034"/>
    </source>
</evidence>
<dbReference type="PANTHER" id="PTHR30477:SF19">
    <property type="entry name" value="METAL ABC TRANSPORTER PERMEASE"/>
    <property type="match status" value="1"/>
</dbReference>
<feature type="transmembrane region" description="Helical" evidence="7">
    <location>
        <begin position="196"/>
        <end position="216"/>
    </location>
</feature>
<feature type="transmembrane region" description="Helical" evidence="7">
    <location>
        <begin position="93"/>
        <end position="115"/>
    </location>
</feature>
<dbReference type="PANTHER" id="PTHR30477">
    <property type="entry name" value="ABC-TRANSPORTER METAL-BINDING PROTEIN"/>
    <property type="match status" value="1"/>
</dbReference>
<dbReference type="SUPFAM" id="SSF81345">
    <property type="entry name" value="ABC transporter involved in vitamin B12 uptake, BtuC"/>
    <property type="match status" value="1"/>
</dbReference>
<dbReference type="Gene3D" id="1.10.3470.10">
    <property type="entry name" value="ABC transporter involved in vitamin B12 uptake, BtuC"/>
    <property type="match status" value="1"/>
</dbReference>
<comment type="subcellular location">
    <subcellularLocation>
        <location evidence="6">Cell membrane</location>
        <topology evidence="6">Multi-pass membrane protein</topology>
    </subcellularLocation>
    <subcellularLocation>
        <location evidence="1">Membrane</location>
        <topology evidence="1">Multi-pass membrane protein</topology>
    </subcellularLocation>
</comment>
<organism evidence="8 9">
    <name type="scientific">Candidatus Glassbacteria bacterium RIFCSPLOWO2_12_FULL_58_11</name>
    <dbReference type="NCBI Taxonomy" id="1817867"/>
    <lineage>
        <taxon>Bacteria</taxon>
        <taxon>Candidatus Glassiibacteriota</taxon>
    </lineage>
</organism>
<feature type="transmembrane region" description="Helical" evidence="7">
    <location>
        <begin position="174"/>
        <end position="190"/>
    </location>
</feature>
<evidence type="ECO:0000256" key="6">
    <source>
        <dbReference type="RuleBase" id="RU003943"/>
    </source>
</evidence>
<dbReference type="Pfam" id="PF00950">
    <property type="entry name" value="ABC-3"/>
    <property type="match status" value="1"/>
</dbReference>
<feature type="transmembrane region" description="Helical" evidence="7">
    <location>
        <begin position="135"/>
        <end position="153"/>
    </location>
</feature>
<evidence type="ECO:0000313" key="8">
    <source>
        <dbReference type="EMBL" id="OGG00649.1"/>
    </source>
</evidence>
<dbReference type="STRING" id="1817867.A3F83_02105"/>
<dbReference type="GO" id="GO:0055085">
    <property type="term" value="P:transmembrane transport"/>
    <property type="evidence" value="ECO:0007669"/>
    <property type="project" value="InterPro"/>
</dbReference>
<keyword evidence="4 7" id="KW-1133">Transmembrane helix</keyword>
<dbReference type="GO" id="GO:0010043">
    <property type="term" value="P:response to zinc ion"/>
    <property type="evidence" value="ECO:0007669"/>
    <property type="project" value="TreeGrafter"/>
</dbReference>
<accession>A0A1F5YKB6</accession>
<evidence type="ECO:0000256" key="1">
    <source>
        <dbReference type="ARBA" id="ARBA00004141"/>
    </source>
</evidence>
<evidence type="ECO:0000313" key="9">
    <source>
        <dbReference type="Proteomes" id="UP000179129"/>
    </source>
</evidence>
<feature type="transmembrane region" description="Helical" evidence="7">
    <location>
        <begin position="248"/>
        <end position="266"/>
    </location>
</feature>
<sequence>MAEMLSFMAMPFLACIVLLGIHSYFGLHVLKREIIFIDIAMAQVAALGGLLALLAGRAHEGAWAHWLALGMTATAAALFTAAKNSGQRVPQEAVIGVVYAVAATGSILLAVRMPGGGEHLHEALDGSILWTDWSVVRHSTLVYAIVGAFHWVFRKKFIKLSFDLPGARAAGMRIRLWDFLFYFSLGWVLVHSVEIGGVLLVFAILVLPASISSLLAERLGMRILIGWSVGAASCALALFLSWKLDLPSGPAVICVLGAVLLLTGVARKLAAAR</sequence>
<reference evidence="8 9" key="1">
    <citation type="journal article" date="2016" name="Nat. Commun.">
        <title>Thousands of microbial genomes shed light on interconnected biogeochemical processes in an aquifer system.</title>
        <authorList>
            <person name="Anantharaman K."/>
            <person name="Brown C.T."/>
            <person name="Hug L.A."/>
            <person name="Sharon I."/>
            <person name="Castelle C.J."/>
            <person name="Probst A.J."/>
            <person name="Thomas B.C."/>
            <person name="Singh A."/>
            <person name="Wilkins M.J."/>
            <person name="Karaoz U."/>
            <person name="Brodie E.L."/>
            <person name="Williams K.H."/>
            <person name="Hubbard S.S."/>
            <person name="Banfield J.F."/>
        </authorList>
    </citation>
    <scope>NUCLEOTIDE SEQUENCE [LARGE SCALE GENOMIC DNA]</scope>
</reference>
<keyword evidence="6" id="KW-0813">Transport</keyword>
<evidence type="ECO:0000256" key="7">
    <source>
        <dbReference type="SAM" id="Phobius"/>
    </source>
</evidence>
<evidence type="ECO:0000256" key="3">
    <source>
        <dbReference type="ARBA" id="ARBA00022692"/>
    </source>
</evidence>
<comment type="similarity">
    <text evidence="2 6">Belongs to the ABC-3 integral membrane protein family.</text>
</comment>
<keyword evidence="5 7" id="KW-0472">Membrane</keyword>
<feature type="transmembrane region" description="Helical" evidence="7">
    <location>
        <begin position="34"/>
        <end position="56"/>
    </location>
</feature>
<proteinExistence type="inferred from homology"/>
<dbReference type="GO" id="GO:0043190">
    <property type="term" value="C:ATP-binding cassette (ABC) transporter complex"/>
    <property type="evidence" value="ECO:0007669"/>
    <property type="project" value="InterPro"/>
</dbReference>
<keyword evidence="3 6" id="KW-0812">Transmembrane</keyword>